<gene>
    <name evidence="1" type="ORF">EC844_101414</name>
</gene>
<name>A0A4R1Y3G5_ACICA</name>
<reference evidence="1 2" key="1">
    <citation type="submission" date="2019-03" db="EMBL/GenBank/DDBJ databases">
        <title>Genomic analyses of the natural microbiome of Caenorhabditis elegans.</title>
        <authorList>
            <person name="Samuel B."/>
        </authorList>
    </citation>
    <scope>NUCLEOTIDE SEQUENCE [LARGE SCALE GENOMIC DNA]</scope>
    <source>
        <strain evidence="1 2">JUb89</strain>
    </source>
</reference>
<dbReference type="AlphaFoldDB" id="A0A4R1Y3G5"/>
<dbReference type="EMBL" id="SLVJ01000001">
    <property type="protein sequence ID" value="TCM71126.1"/>
    <property type="molecule type" value="Genomic_DNA"/>
</dbReference>
<accession>A0A4R1Y3G5</accession>
<sequence length="200" mass="22829">MALNVGQDFKKRWLDAPEAVRVTLLDELTRISDLLNPETNIQQWLDHDQRAMQIAQLNIEKAYADLKAELIEAARVRKQLALEKSLASKRAAQQAYAEQLQQDEIQQFQQQTQSLHALGQNLVLETAEYSDRYQSNPILDAPPPATLLSTQPQMTDEVETIRLRLELEAEALIEETLDALRAKLKLAAQEEIQYLLAQKK</sequence>
<evidence type="ECO:0000313" key="1">
    <source>
        <dbReference type="EMBL" id="TCM71126.1"/>
    </source>
</evidence>
<proteinExistence type="predicted"/>
<dbReference type="Proteomes" id="UP000294963">
    <property type="component" value="Unassembled WGS sequence"/>
</dbReference>
<protein>
    <submittedName>
        <fullName evidence="1">Uncharacterized protein</fullName>
    </submittedName>
</protein>
<dbReference type="OrthoDB" id="6717597at2"/>
<keyword evidence="2" id="KW-1185">Reference proteome</keyword>
<comment type="caution">
    <text evidence="1">The sequence shown here is derived from an EMBL/GenBank/DDBJ whole genome shotgun (WGS) entry which is preliminary data.</text>
</comment>
<organism evidence="1 2">
    <name type="scientific">Acinetobacter calcoaceticus</name>
    <dbReference type="NCBI Taxonomy" id="471"/>
    <lineage>
        <taxon>Bacteria</taxon>
        <taxon>Pseudomonadati</taxon>
        <taxon>Pseudomonadota</taxon>
        <taxon>Gammaproteobacteria</taxon>
        <taxon>Moraxellales</taxon>
        <taxon>Moraxellaceae</taxon>
        <taxon>Acinetobacter</taxon>
        <taxon>Acinetobacter calcoaceticus/baumannii complex</taxon>
    </lineage>
</organism>
<evidence type="ECO:0000313" key="2">
    <source>
        <dbReference type="Proteomes" id="UP000294963"/>
    </source>
</evidence>